<dbReference type="GO" id="GO:0006171">
    <property type="term" value="P:cAMP biosynthetic process"/>
    <property type="evidence" value="ECO:0007669"/>
    <property type="project" value="TreeGrafter"/>
</dbReference>
<keyword evidence="4" id="KW-1185">Reference proteome</keyword>
<keyword evidence="1" id="KW-0472">Membrane</keyword>
<dbReference type="EC" id="4.6.1.1" evidence="3"/>
<dbReference type="GO" id="GO:0004016">
    <property type="term" value="F:adenylate cyclase activity"/>
    <property type="evidence" value="ECO:0007669"/>
    <property type="project" value="UniProtKB-EC"/>
</dbReference>
<dbReference type="PANTHER" id="PTHR43081:SF1">
    <property type="entry name" value="ADENYLATE CYCLASE, TERMINAL-DIFFERENTIATION SPECIFIC"/>
    <property type="match status" value="1"/>
</dbReference>
<dbReference type="InterPro" id="IPR050697">
    <property type="entry name" value="Adenylyl/Guanylyl_Cyclase_3/4"/>
</dbReference>
<dbReference type="InterPro" id="IPR001054">
    <property type="entry name" value="A/G_cyclase"/>
</dbReference>
<dbReference type="RefSeq" id="WP_184745218.1">
    <property type="nucleotide sequence ID" value="NZ_JACHGJ010000002.1"/>
</dbReference>
<organism evidence="3 4">
    <name type="scientific">Spirochaeta isovalerica</name>
    <dbReference type="NCBI Taxonomy" id="150"/>
    <lineage>
        <taxon>Bacteria</taxon>
        <taxon>Pseudomonadati</taxon>
        <taxon>Spirochaetota</taxon>
        <taxon>Spirochaetia</taxon>
        <taxon>Spirochaetales</taxon>
        <taxon>Spirochaetaceae</taxon>
        <taxon>Spirochaeta</taxon>
    </lineage>
</organism>
<feature type="transmembrane region" description="Helical" evidence="1">
    <location>
        <begin position="577"/>
        <end position="598"/>
    </location>
</feature>
<dbReference type="GO" id="GO:0035556">
    <property type="term" value="P:intracellular signal transduction"/>
    <property type="evidence" value="ECO:0007669"/>
    <property type="project" value="InterPro"/>
</dbReference>
<evidence type="ECO:0000313" key="3">
    <source>
        <dbReference type="EMBL" id="MBB6479732.1"/>
    </source>
</evidence>
<evidence type="ECO:0000256" key="1">
    <source>
        <dbReference type="SAM" id="Phobius"/>
    </source>
</evidence>
<dbReference type="PROSITE" id="PS50125">
    <property type="entry name" value="GUANYLATE_CYCLASE_2"/>
    <property type="match status" value="1"/>
</dbReference>
<reference evidence="3 4" key="1">
    <citation type="submission" date="2020-08" db="EMBL/GenBank/DDBJ databases">
        <title>Genomic Encyclopedia of Type Strains, Phase IV (KMG-IV): sequencing the most valuable type-strain genomes for metagenomic binning, comparative biology and taxonomic classification.</title>
        <authorList>
            <person name="Goeker M."/>
        </authorList>
    </citation>
    <scope>NUCLEOTIDE SEQUENCE [LARGE SCALE GENOMIC DNA]</scope>
    <source>
        <strain evidence="3 4">DSM 2461</strain>
    </source>
</reference>
<sequence>MKKVLTALVVPLISAALFSGLLFTEFYRGLDSKLYDLMLRIRPGIHQDERLLIVDVDDRTITNINMYPLSRDIFADGIILMKEFNPFWAVLDIEFVDRSPAGINLDVMNRNIPEEFDRTFSDIQVNQESLFHSLLEGRFPIEEAGPIVGELSRFTLSEKDRLYEEVQKIARDNDEYLGLALSYFGNVTATVNMMDEEDPTITDELRSYTEENFPFKDKLEIDGDGYDPFSESAEIKPSIMKILSRSTTAGFPRVEIDPDGVRRRVDLIYRNKENYYGQLGFMTYWNMSGRPSMATDGRSLHLKGKEITIPLTQDGRMFIHWPKANYIESFRHLSFYDLYRHDLLMDDLFYNLKLIEQEGLLGYPYYDGDINIMDYYRELESYREQFVQAGDGTAAADYREARDYLLGEVASLLNGTGEEMILQDIEVYGLNPDLSEDQRIYVEDLKNFVPEVFSSSRNILASLQSLRSYLDETIDGSISVLGYSGTSTTDIGVNPFEEGYMNVGLYASVINTLIQRDFLRDIPIWLSAVITLIIAVLTTLIVFRLKPGPGVAAGLLMAMLSFVLPALYFYYRGTYINILPPILATVSAFLATVILNLFRESREKGFIRGAFSHYLSTDVITELIDDPSRLALGGEERELTAIFTDIKGFSTISEKLTPTELVSLLNLYLTEMSDIIMEEKGTIDKYEGDAIISFFGAPLQISNHAEKACMAALKMRDAEKSLNIRLIDQNITPSPILTRIGINTGPMVVGNMGTSKKMDYTIMGSDVNLASRLEGVNKQYGTQILISGATKKQIGDAFVTRELDKVRVVGIQRPVTIYELCGFRKQLSEDQLRAYEIYHQALEFFRAKKWAQAEEFFHMVTELIHNDGPSDVFIKRCKQYSHKAPPADWDGVYNLVKK</sequence>
<comment type="caution">
    <text evidence="3">The sequence shown here is derived from an EMBL/GenBank/DDBJ whole genome shotgun (WGS) entry which is preliminary data.</text>
</comment>
<dbReference type="SMART" id="SM01080">
    <property type="entry name" value="CHASE2"/>
    <property type="match status" value="1"/>
</dbReference>
<gene>
    <name evidence="3" type="ORF">HNR50_001390</name>
</gene>
<evidence type="ECO:0000259" key="2">
    <source>
        <dbReference type="PROSITE" id="PS50125"/>
    </source>
</evidence>
<feature type="transmembrane region" description="Helical" evidence="1">
    <location>
        <begin position="550"/>
        <end position="571"/>
    </location>
</feature>
<feature type="domain" description="Guanylate cyclase" evidence="2">
    <location>
        <begin position="640"/>
        <end position="774"/>
    </location>
</feature>
<dbReference type="CDD" id="cd07302">
    <property type="entry name" value="CHD"/>
    <property type="match status" value="1"/>
</dbReference>
<dbReference type="SMART" id="SM00044">
    <property type="entry name" value="CYCc"/>
    <property type="match status" value="1"/>
</dbReference>
<keyword evidence="1" id="KW-0812">Transmembrane</keyword>
<evidence type="ECO:0000313" key="4">
    <source>
        <dbReference type="Proteomes" id="UP000587760"/>
    </source>
</evidence>
<dbReference type="Pfam" id="PF00211">
    <property type="entry name" value="Guanylate_cyc"/>
    <property type="match status" value="1"/>
</dbReference>
<accession>A0A841RBE4</accession>
<keyword evidence="3" id="KW-0456">Lyase</keyword>
<proteinExistence type="predicted"/>
<protein>
    <submittedName>
        <fullName evidence="3">Adenylate cyclase</fullName>
        <ecNumber evidence="3">4.6.1.1</ecNumber>
    </submittedName>
</protein>
<dbReference type="AlphaFoldDB" id="A0A841RBE4"/>
<dbReference type="SUPFAM" id="SSF55073">
    <property type="entry name" value="Nucleotide cyclase"/>
    <property type="match status" value="1"/>
</dbReference>
<name>A0A841RBE4_9SPIO</name>
<dbReference type="EMBL" id="JACHGJ010000002">
    <property type="protein sequence ID" value="MBB6479732.1"/>
    <property type="molecule type" value="Genomic_DNA"/>
</dbReference>
<dbReference type="InterPro" id="IPR007890">
    <property type="entry name" value="CHASE2"/>
</dbReference>
<dbReference type="Pfam" id="PF05226">
    <property type="entry name" value="CHASE2"/>
    <property type="match status" value="1"/>
</dbReference>
<dbReference type="Gene3D" id="3.30.70.1230">
    <property type="entry name" value="Nucleotide cyclase"/>
    <property type="match status" value="1"/>
</dbReference>
<feature type="transmembrane region" description="Helical" evidence="1">
    <location>
        <begin position="522"/>
        <end position="543"/>
    </location>
</feature>
<dbReference type="Proteomes" id="UP000587760">
    <property type="component" value="Unassembled WGS sequence"/>
</dbReference>
<dbReference type="InterPro" id="IPR029787">
    <property type="entry name" value="Nucleotide_cyclase"/>
</dbReference>
<keyword evidence="1" id="KW-1133">Transmembrane helix</keyword>
<dbReference type="PANTHER" id="PTHR43081">
    <property type="entry name" value="ADENYLATE CYCLASE, TERMINAL-DIFFERENTIATION SPECIFIC-RELATED"/>
    <property type="match status" value="1"/>
</dbReference>